<keyword evidence="4" id="KW-1185">Reference proteome</keyword>
<keyword evidence="2" id="KW-0732">Signal</keyword>
<feature type="chain" id="PRO_5045636432" description="Lipoprotein" evidence="2">
    <location>
        <begin position="25"/>
        <end position="198"/>
    </location>
</feature>
<comment type="caution">
    <text evidence="3">The sequence shown here is derived from an EMBL/GenBank/DDBJ whole genome shotgun (WGS) entry which is preliminary data.</text>
</comment>
<gene>
    <name evidence="3" type="ORF">H9628_10415</name>
</gene>
<organism evidence="3 4">
    <name type="scientific">Kaistella pullorum</name>
    <dbReference type="NCBI Taxonomy" id="2763074"/>
    <lineage>
        <taxon>Bacteria</taxon>
        <taxon>Pseudomonadati</taxon>
        <taxon>Bacteroidota</taxon>
        <taxon>Flavobacteriia</taxon>
        <taxon>Flavobacteriales</taxon>
        <taxon>Weeksellaceae</taxon>
        <taxon>Chryseobacterium group</taxon>
        <taxon>Kaistella</taxon>
    </lineage>
</organism>
<reference evidence="3 4" key="1">
    <citation type="submission" date="2020-08" db="EMBL/GenBank/DDBJ databases">
        <title>A Genomic Blueprint of the Chicken Gut Microbiome.</title>
        <authorList>
            <person name="Gilroy R."/>
            <person name="Ravi A."/>
            <person name="Getino M."/>
            <person name="Pursley I."/>
            <person name="Horton D.L."/>
            <person name="Alikhan N.-F."/>
            <person name="Baker D."/>
            <person name="Gharbi K."/>
            <person name="Hall N."/>
            <person name="Watson M."/>
            <person name="Adriaenssens E.M."/>
            <person name="Foster-Nyarko E."/>
            <person name="Jarju S."/>
            <person name="Secka A."/>
            <person name="Antonio M."/>
            <person name="Oren A."/>
            <person name="Chaudhuri R."/>
            <person name="La Ragione R.M."/>
            <person name="Hildebrand F."/>
            <person name="Pallen M.J."/>
        </authorList>
    </citation>
    <scope>NUCLEOTIDE SEQUENCE [LARGE SCALE GENOMIC DNA]</scope>
    <source>
        <strain evidence="3 4">Sa1CVA4</strain>
    </source>
</reference>
<evidence type="ECO:0000256" key="2">
    <source>
        <dbReference type="SAM" id="SignalP"/>
    </source>
</evidence>
<feature type="region of interest" description="Disordered" evidence="1">
    <location>
        <begin position="97"/>
        <end position="198"/>
    </location>
</feature>
<evidence type="ECO:0008006" key="5">
    <source>
        <dbReference type="Google" id="ProtNLM"/>
    </source>
</evidence>
<dbReference type="Proteomes" id="UP000626242">
    <property type="component" value="Unassembled WGS sequence"/>
</dbReference>
<dbReference type="PROSITE" id="PS51257">
    <property type="entry name" value="PROKAR_LIPOPROTEIN"/>
    <property type="match status" value="1"/>
</dbReference>
<feature type="compositionally biased region" description="Polar residues" evidence="1">
    <location>
        <begin position="97"/>
        <end position="139"/>
    </location>
</feature>
<protein>
    <recommendedName>
        <fullName evidence="5">Lipoprotein</fullName>
    </recommendedName>
</protein>
<sequence length="198" mass="21527">MKNSIKIVAMIIGFAGLTSCVAYQDGYADNSRYGDPYYSNGYYYAPSSYYGSGGYYGNDGYYYRDNMNYYYDNGVPYYVGRNNTKIYVVRQAGAGNSGNTNSATFRNSGTVQSSPAANVRTRNTANQGFRAPNSASQTTARKESLRATTTTRTQTPAQAAQSQRGFRNTAPQTQSAPAAPVIRESAKQNLPAGTRGSR</sequence>
<feature type="signal peptide" evidence="2">
    <location>
        <begin position="1"/>
        <end position="24"/>
    </location>
</feature>
<dbReference type="RefSeq" id="WP_251834085.1">
    <property type="nucleotide sequence ID" value="NZ_JACSPS010000004.1"/>
</dbReference>
<dbReference type="EMBL" id="JACSPS010000004">
    <property type="protein sequence ID" value="MBD8018888.1"/>
    <property type="molecule type" value="Genomic_DNA"/>
</dbReference>
<evidence type="ECO:0000256" key="1">
    <source>
        <dbReference type="SAM" id="MobiDB-lite"/>
    </source>
</evidence>
<name>A0ABR8WPL4_9FLAO</name>
<evidence type="ECO:0000313" key="3">
    <source>
        <dbReference type="EMBL" id="MBD8018888.1"/>
    </source>
</evidence>
<proteinExistence type="predicted"/>
<feature type="compositionally biased region" description="Low complexity" evidence="1">
    <location>
        <begin position="146"/>
        <end position="180"/>
    </location>
</feature>
<accession>A0ABR8WPL4</accession>
<evidence type="ECO:0000313" key="4">
    <source>
        <dbReference type="Proteomes" id="UP000626242"/>
    </source>
</evidence>